<proteinExistence type="predicted"/>
<evidence type="ECO:0000313" key="5">
    <source>
        <dbReference type="Proteomes" id="UP000065641"/>
    </source>
</evidence>
<keyword evidence="2" id="KW-1133">Transmembrane helix</keyword>
<feature type="domain" description="Transglutaminase-like" evidence="3">
    <location>
        <begin position="464"/>
        <end position="536"/>
    </location>
</feature>
<accession>A0A0S2KB57</accession>
<feature type="transmembrane region" description="Helical" evidence="2">
    <location>
        <begin position="202"/>
        <end position="224"/>
    </location>
</feature>
<feature type="transmembrane region" description="Helical" evidence="2">
    <location>
        <begin position="138"/>
        <end position="156"/>
    </location>
</feature>
<dbReference type="SUPFAM" id="SSF54001">
    <property type="entry name" value="Cysteine proteinases"/>
    <property type="match status" value="1"/>
</dbReference>
<evidence type="ECO:0000259" key="3">
    <source>
        <dbReference type="SMART" id="SM00460"/>
    </source>
</evidence>
<dbReference type="Gene3D" id="3.10.620.30">
    <property type="match status" value="1"/>
</dbReference>
<name>A0A0S2KB57_9GAMM</name>
<sequence length="723" mass="80107">MTSPANKLSYSFQRSLMRAFVLAAACWVLSAPVTTVVGSFAAFAGAFAGVLWMDSRHRNHLLFSLRLVIVVLAVTVGVSLTALLSRLLVGNSIIAGSIGAMLAYQSGQLLFWAVLACCIGIVLRLYARRYSWGNVPELLFVTAAFVITLAAHQRGMIDRPYFIGDFALIRGIDPSYVLMGIGVAAVLTLTVLLMLEGGQHRLPYHFSVLAVLCFSLLLYVQLFGMPTPTMTDNLGLTGQGAGGSGSQSENPFRDGDNDANDREAPVAIVLFRDDYEPQGGAYYFRESAYSEFNGTLLWTAESDDLDLDLVENFPSSPVSVTEHVPAQDRRRSVTTTIGLLTPHRSPFGLDAPVRFEPAPNPNSLRFRQTYTVESMVPEFEFPDLIGRTAGSPDWTIAQWERYLEMPDDPRYGEFAEHLVSNIQAEFADDPYAKALAVKAWLDDNGIYSLKNQHAYADDPAASFLFGDVTGYCIHFSYAATYMYRSLGIPARVAVGYSVPAANRAGGSALLIQAIHGHAWPEIYLDGLGWVIVDPAPSRTLVDMSSDPQDSLQQMLGDMLRDDASFQAFLDSQTDSSLPSLRQVALAIFWSALLLLVFAYLIRFWRQFSPLWSTPESLYRTQYRAALDMLSAYGIRRRPGESREAFARRTVNQLPSFGQMTELHLSCTPGYAYSLHTAAGTLATIPEAHWYQLRHQLRQEIKRSQPGWRHLLAAIHPMAWMATH</sequence>
<keyword evidence="2" id="KW-0812">Transmembrane</keyword>
<dbReference type="AlphaFoldDB" id="A0A0S2KB57"/>
<feature type="transmembrane region" description="Helical" evidence="2">
    <location>
        <begin position="109"/>
        <end position="126"/>
    </location>
</feature>
<dbReference type="PATRIC" id="fig|1249552.3.peg.898"/>
<feature type="transmembrane region" description="Helical" evidence="2">
    <location>
        <begin position="583"/>
        <end position="601"/>
    </location>
</feature>
<dbReference type="Pfam" id="PF01841">
    <property type="entry name" value="Transglut_core"/>
    <property type="match status" value="1"/>
</dbReference>
<dbReference type="Proteomes" id="UP000065641">
    <property type="component" value="Chromosome"/>
</dbReference>
<protein>
    <recommendedName>
        <fullName evidence="3">Transglutaminase-like domain-containing protein</fullName>
    </recommendedName>
</protein>
<dbReference type="EMBL" id="CP013189">
    <property type="protein sequence ID" value="ALO45563.1"/>
    <property type="molecule type" value="Genomic_DNA"/>
</dbReference>
<dbReference type="InterPro" id="IPR002931">
    <property type="entry name" value="Transglutaminase-like"/>
</dbReference>
<keyword evidence="5" id="KW-1185">Reference proteome</keyword>
<dbReference type="SMART" id="SM00460">
    <property type="entry name" value="TGc"/>
    <property type="match status" value="1"/>
</dbReference>
<dbReference type="InterPro" id="IPR038765">
    <property type="entry name" value="Papain-like_cys_pep_sf"/>
</dbReference>
<dbReference type="PANTHER" id="PTHR42736:SF1">
    <property type="entry name" value="PROTEIN-GLUTAMINE GAMMA-GLUTAMYLTRANSFERASE"/>
    <property type="match status" value="1"/>
</dbReference>
<evidence type="ECO:0000256" key="2">
    <source>
        <dbReference type="SAM" id="Phobius"/>
    </source>
</evidence>
<dbReference type="InterPro" id="IPR052901">
    <property type="entry name" value="Bact_TGase-like"/>
</dbReference>
<keyword evidence="2" id="KW-0472">Membrane</keyword>
<evidence type="ECO:0000256" key="1">
    <source>
        <dbReference type="SAM" id="MobiDB-lite"/>
    </source>
</evidence>
<gene>
    <name evidence="4" type="ORF">PS2015_893</name>
</gene>
<evidence type="ECO:0000313" key="4">
    <source>
        <dbReference type="EMBL" id="ALO45563.1"/>
    </source>
</evidence>
<dbReference type="KEGG" id="pspi:PS2015_893"/>
<organism evidence="4 5">
    <name type="scientific">Pseudohongiella spirulinae</name>
    <dbReference type="NCBI Taxonomy" id="1249552"/>
    <lineage>
        <taxon>Bacteria</taxon>
        <taxon>Pseudomonadati</taxon>
        <taxon>Pseudomonadota</taxon>
        <taxon>Gammaproteobacteria</taxon>
        <taxon>Pseudomonadales</taxon>
        <taxon>Pseudohongiellaceae</taxon>
        <taxon>Pseudohongiella</taxon>
    </lineage>
</organism>
<reference evidence="4 5" key="1">
    <citation type="submission" date="2015-11" db="EMBL/GenBank/DDBJ databases">
        <authorList>
            <person name="Zhang Y."/>
            <person name="Guo Z."/>
        </authorList>
    </citation>
    <scope>NUCLEOTIDE SEQUENCE [LARGE SCALE GENOMIC DNA]</scope>
    <source>
        <strain evidence="4 5">KCTC 32221</strain>
    </source>
</reference>
<dbReference type="PANTHER" id="PTHR42736">
    <property type="entry name" value="PROTEIN-GLUTAMINE GAMMA-GLUTAMYLTRANSFERASE"/>
    <property type="match status" value="1"/>
</dbReference>
<feature type="transmembrane region" description="Helical" evidence="2">
    <location>
        <begin position="20"/>
        <end position="53"/>
    </location>
</feature>
<feature type="region of interest" description="Disordered" evidence="1">
    <location>
        <begin position="234"/>
        <end position="259"/>
    </location>
</feature>
<feature type="transmembrane region" description="Helical" evidence="2">
    <location>
        <begin position="65"/>
        <end position="89"/>
    </location>
</feature>
<dbReference type="STRING" id="1249552.PS2015_893"/>
<feature type="transmembrane region" description="Helical" evidence="2">
    <location>
        <begin position="176"/>
        <end position="195"/>
    </location>
</feature>